<keyword evidence="4 6" id="KW-0479">Metal-binding</keyword>
<evidence type="ECO:0000313" key="10">
    <source>
        <dbReference type="Proteomes" id="UP000247922"/>
    </source>
</evidence>
<accession>A0A2V3WEI6</accession>
<comment type="cofactor">
    <cofactor evidence="6">
        <name>Co(2+)</name>
        <dbReference type="ChEBI" id="CHEBI:48828"/>
    </cofactor>
    <cofactor evidence="6">
        <name>Zn(2+)</name>
        <dbReference type="ChEBI" id="CHEBI:29105"/>
    </cofactor>
    <cofactor evidence="6">
        <name>Mn(2+)</name>
        <dbReference type="ChEBI" id="CHEBI:29035"/>
    </cofactor>
    <cofactor evidence="6">
        <name>Fe(2+)</name>
        <dbReference type="ChEBI" id="CHEBI:29033"/>
    </cofactor>
    <text evidence="6">Binds 2 divalent metal cations per subunit. Has a high-affinity and a low affinity metal-binding site. The true nature of the physiological cofactor is under debate. The enzyme is active with cobalt, zinc, manganese or divalent iron ions. Most likely, methionine aminopeptidases function as mononuclear Fe(2+)-metalloproteases under physiological conditions, and the catalytically relevant metal-binding site has been assigned to the histidine-containing high-affinity site.</text>
</comment>
<dbReference type="Gene3D" id="3.90.230.10">
    <property type="entry name" value="Creatinase/methionine aminopeptidase superfamily"/>
    <property type="match status" value="1"/>
</dbReference>
<dbReference type="EMBL" id="QJJR01000001">
    <property type="protein sequence ID" value="PXW93053.1"/>
    <property type="molecule type" value="Genomic_DNA"/>
</dbReference>
<evidence type="ECO:0000256" key="3">
    <source>
        <dbReference type="ARBA" id="ARBA00022670"/>
    </source>
</evidence>
<evidence type="ECO:0000256" key="4">
    <source>
        <dbReference type="ARBA" id="ARBA00022723"/>
    </source>
</evidence>
<keyword evidence="5 6" id="KW-0378">Hydrolase</keyword>
<sequence>MIQRKSKREIEMMKEAGELLANLHKEIKKMIKPGVTTKAIDQFVERYLEKHGATAEQKGYQGYAYATCASINDEICHGFPRDAALVAGDIVTIDMVVKYKGGLADSAWTYAVGTPDEKTEKLLDVTKKALYLGMAQAKAGNRIGDIGHAIQTYAESEGFSVVRDFTGHGIGPTIHEPPHIPHYGQPNKGTRLKEGMAITIEPMINEGTWQSKMDANGWTARTTDGGRSAQFEHTLIVTKDEPLILTEQDKE</sequence>
<dbReference type="HAMAP" id="MF_01974">
    <property type="entry name" value="MetAP_1"/>
    <property type="match status" value="1"/>
</dbReference>
<feature type="binding site" evidence="6">
    <location>
        <position position="201"/>
    </location>
    <ligand>
        <name>a divalent metal cation</name>
        <dbReference type="ChEBI" id="CHEBI:60240"/>
        <label>2</label>
        <note>catalytic</note>
    </ligand>
</feature>
<feature type="binding site" evidence="6">
    <location>
        <position position="77"/>
    </location>
    <ligand>
        <name>substrate</name>
    </ligand>
</feature>
<dbReference type="InterPro" id="IPR036005">
    <property type="entry name" value="Creatinase/aminopeptidase-like"/>
</dbReference>
<feature type="binding site" evidence="6">
    <location>
        <position position="232"/>
    </location>
    <ligand>
        <name>a divalent metal cation</name>
        <dbReference type="ChEBI" id="CHEBI:60240"/>
        <label>1</label>
    </ligand>
</feature>
<dbReference type="SUPFAM" id="SSF55920">
    <property type="entry name" value="Creatinase/aminopeptidase"/>
    <property type="match status" value="1"/>
</dbReference>
<dbReference type="GO" id="GO:0004239">
    <property type="term" value="F:initiator methionyl aminopeptidase activity"/>
    <property type="evidence" value="ECO:0007669"/>
    <property type="project" value="UniProtKB-UniRule"/>
</dbReference>
<feature type="binding site" evidence="6">
    <location>
        <position position="175"/>
    </location>
    <ligand>
        <name>substrate</name>
    </ligand>
</feature>
<dbReference type="CDD" id="cd01086">
    <property type="entry name" value="MetAP1"/>
    <property type="match status" value="1"/>
</dbReference>
<dbReference type="InterPro" id="IPR001714">
    <property type="entry name" value="Pept_M24_MAP"/>
</dbReference>
<comment type="similarity">
    <text evidence="6">Belongs to the peptidase M24A family. Methionine aminopeptidase type 1 subfamily.</text>
</comment>
<dbReference type="GO" id="GO:0006508">
    <property type="term" value="P:proteolysis"/>
    <property type="evidence" value="ECO:0007669"/>
    <property type="project" value="UniProtKB-KW"/>
</dbReference>
<dbReference type="AlphaFoldDB" id="A0A2V3WEI6"/>
<organism evidence="9 10">
    <name type="scientific">Streptohalobacillus salinus</name>
    <dbReference type="NCBI Taxonomy" id="621096"/>
    <lineage>
        <taxon>Bacteria</taxon>
        <taxon>Bacillati</taxon>
        <taxon>Bacillota</taxon>
        <taxon>Bacilli</taxon>
        <taxon>Bacillales</taxon>
        <taxon>Bacillaceae</taxon>
        <taxon>Streptohalobacillus</taxon>
    </lineage>
</organism>
<dbReference type="GO" id="GO:0005829">
    <property type="term" value="C:cytosol"/>
    <property type="evidence" value="ECO:0007669"/>
    <property type="project" value="TreeGrafter"/>
</dbReference>
<dbReference type="Proteomes" id="UP000247922">
    <property type="component" value="Unassembled WGS sequence"/>
</dbReference>
<dbReference type="OrthoDB" id="9802055at2"/>
<gene>
    <name evidence="6" type="primary">map</name>
    <name evidence="9" type="ORF">DES38_101134</name>
</gene>
<dbReference type="Pfam" id="PF00557">
    <property type="entry name" value="Peptidase_M24"/>
    <property type="match status" value="1"/>
</dbReference>
<keyword evidence="2 6" id="KW-0031">Aminopeptidase</keyword>
<dbReference type="InterPro" id="IPR002467">
    <property type="entry name" value="Pept_M24A_MAP1"/>
</dbReference>
<comment type="caution">
    <text evidence="9">The sequence shown here is derived from an EMBL/GenBank/DDBJ whole genome shotgun (WGS) entry which is preliminary data.</text>
</comment>
<feature type="binding site" evidence="6">
    <location>
        <position position="168"/>
    </location>
    <ligand>
        <name>a divalent metal cation</name>
        <dbReference type="ChEBI" id="CHEBI:60240"/>
        <label>2</label>
        <note>catalytic</note>
    </ligand>
</feature>
<dbReference type="InterPro" id="IPR000994">
    <property type="entry name" value="Pept_M24"/>
</dbReference>
<dbReference type="GO" id="GO:0046872">
    <property type="term" value="F:metal ion binding"/>
    <property type="evidence" value="ECO:0007669"/>
    <property type="project" value="UniProtKB-UniRule"/>
</dbReference>
<comment type="catalytic activity">
    <reaction evidence="6 7">
        <text>Release of N-terminal amino acids, preferentially methionine, from peptides and arylamides.</text>
        <dbReference type="EC" id="3.4.11.18"/>
    </reaction>
</comment>
<evidence type="ECO:0000313" key="9">
    <source>
        <dbReference type="EMBL" id="PXW93053.1"/>
    </source>
</evidence>
<feature type="binding site" evidence="6">
    <location>
        <position position="94"/>
    </location>
    <ligand>
        <name>a divalent metal cation</name>
        <dbReference type="ChEBI" id="CHEBI:60240"/>
        <label>1</label>
    </ligand>
</feature>
<keyword evidence="3 6" id="KW-0645">Protease</keyword>
<comment type="function">
    <text evidence="1 6">Removes the N-terminal methionine from nascent proteins. The N-terminal methionine is often cleaved when the second residue in the primary sequence is small and uncharged (Met-Ala-, Cys, Gly, Pro, Ser, Thr, or Val). Requires deformylation of the N(alpha)-formylated initiator methionine before it can be hydrolyzed.</text>
</comment>
<reference evidence="9 10" key="1">
    <citation type="submission" date="2018-05" db="EMBL/GenBank/DDBJ databases">
        <title>Genomic Encyclopedia of Type Strains, Phase IV (KMG-IV): sequencing the most valuable type-strain genomes for metagenomic binning, comparative biology and taxonomic classification.</title>
        <authorList>
            <person name="Goeker M."/>
        </authorList>
    </citation>
    <scope>NUCLEOTIDE SEQUENCE [LARGE SCALE GENOMIC DNA]</scope>
    <source>
        <strain evidence="9 10">DSM 22440</strain>
    </source>
</reference>
<dbReference type="RefSeq" id="WP_110250152.1">
    <property type="nucleotide sequence ID" value="NZ_QJJR01000001.1"/>
</dbReference>
<dbReference type="PANTHER" id="PTHR43330">
    <property type="entry name" value="METHIONINE AMINOPEPTIDASE"/>
    <property type="match status" value="1"/>
</dbReference>
<dbReference type="PRINTS" id="PR00599">
    <property type="entry name" value="MAPEPTIDASE"/>
</dbReference>
<name>A0A2V3WEI6_9BACI</name>
<evidence type="ECO:0000256" key="7">
    <source>
        <dbReference type="RuleBase" id="RU003653"/>
    </source>
</evidence>
<evidence type="ECO:0000259" key="8">
    <source>
        <dbReference type="Pfam" id="PF00557"/>
    </source>
</evidence>
<evidence type="ECO:0000256" key="1">
    <source>
        <dbReference type="ARBA" id="ARBA00002521"/>
    </source>
</evidence>
<evidence type="ECO:0000256" key="2">
    <source>
        <dbReference type="ARBA" id="ARBA00022438"/>
    </source>
</evidence>
<evidence type="ECO:0000256" key="5">
    <source>
        <dbReference type="ARBA" id="ARBA00022801"/>
    </source>
</evidence>
<dbReference type="EC" id="3.4.11.18" evidence="6 7"/>
<feature type="domain" description="Peptidase M24" evidence="8">
    <location>
        <begin position="11"/>
        <end position="239"/>
    </location>
</feature>
<feature type="binding site" evidence="6">
    <location>
        <position position="105"/>
    </location>
    <ligand>
        <name>a divalent metal cation</name>
        <dbReference type="ChEBI" id="CHEBI:60240"/>
        <label>2</label>
        <note>catalytic</note>
    </ligand>
</feature>
<keyword evidence="10" id="KW-1185">Reference proteome</keyword>
<evidence type="ECO:0000256" key="6">
    <source>
        <dbReference type="HAMAP-Rule" id="MF_01974"/>
    </source>
</evidence>
<feature type="binding site" evidence="6">
    <location>
        <position position="105"/>
    </location>
    <ligand>
        <name>a divalent metal cation</name>
        <dbReference type="ChEBI" id="CHEBI:60240"/>
        <label>1</label>
    </ligand>
</feature>
<dbReference type="PROSITE" id="PS00680">
    <property type="entry name" value="MAP_1"/>
    <property type="match status" value="1"/>
</dbReference>
<dbReference type="PANTHER" id="PTHR43330:SF17">
    <property type="entry name" value="METHIONINE AMINOPEPTIDASE"/>
    <property type="match status" value="1"/>
</dbReference>
<protein>
    <recommendedName>
        <fullName evidence="6 7">Methionine aminopeptidase</fullName>
        <shortName evidence="6">MAP</shortName>
        <shortName evidence="6">MetAP</shortName>
        <ecNumber evidence="6 7">3.4.11.18</ecNumber>
    </recommendedName>
    <alternativeName>
        <fullName evidence="6">Peptidase M</fullName>
    </alternativeName>
</protein>
<dbReference type="NCBIfam" id="TIGR00500">
    <property type="entry name" value="met_pdase_I"/>
    <property type="match status" value="1"/>
</dbReference>
<dbReference type="GO" id="GO:0070006">
    <property type="term" value="F:metalloaminopeptidase activity"/>
    <property type="evidence" value="ECO:0007669"/>
    <property type="project" value="UniProtKB-UniRule"/>
</dbReference>
<feature type="binding site" evidence="6">
    <location>
        <position position="232"/>
    </location>
    <ligand>
        <name>a divalent metal cation</name>
        <dbReference type="ChEBI" id="CHEBI:60240"/>
        <label>2</label>
        <note>catalytic</note>
    </ligand>
</feature>
<comment type="subunit">
    <text evidence="6">Monomer.</text>
</comment>
<proteinExistence type="inferred from homology"/>